<dbReference type="GeneID" id="130469671"/>
<name>A0ABM3RHH6_SPIOL</name>
<dbReference type="PANTHER" id="PTHR46033:SF1">
    <property type="entry name" value="PROTEIN MAIN-LIKE 2"/>
    <property type="match status" value="1"/>
</dbReference>
<dbReference type="InterPro" id="IPR056647">
    <property type="entry name" value="DUF7745"/>
</dbReference>
<keyword evidence="3" id="KW-1185">Reference proteome</keyword>
<evidence type="ECO:0000313" key="4">
    <source>
        <dbReference type="RefSeq" id="XP_056695064.1"/>
    </source>
</evidence>
<keyword evidence="1" id="KW-0472">Membrane</keyword>
<dbReference type="Pfam" id="PF24924">
    <property type="entry name" value="DUF7745"/>
    <property type="match status" value="1"/>
</dbReference>
<feature type="domain" description="DUF7745" evidence="2">
    <location>
        <begin position="33"/>
        <end position="308"/>
    </location>
</feature>
<evidence type="ECO:0000259" key="2">
    <source>
        <dbReference type="Pfam" id="PF24924"/>
    </source>
</evidence>
<dbReference type="RefSeq" id="XP_056695064.1">
    <property type="nucleotide sequence ID" value="XM_056839086.1"/>
</dbReference>
<keyword evidence="1" id="KW-0812">Transmembrane</keyword>
<evidence type="ECO:0000256" key="1">
    <source>
        <dbReference type="SAM" id="Phobius"/>
    </source>
</evidence>
<reference evidence="3" key="1">
    <citation type="journal article" date="2021" name="Nat. Commun.">
        <title>Genomic analyses provide insights into spinach domestication and the genetic basis of agronomic traits.</title>
        <authorList>
            <person name="Cai X."/>
            <person name="Sun X."/>
            <person name="Xu C."/>
            <person name="Sun H."/>
            <person name="Wang X."/>
            <person name="Ge C."/>
            <person name="Zhang Z."/>
            <person name="Wang Q."/>
            <person name="Fei Z."/>
            <person name="Jiao C."/>
            <person name="Wang Q."/>
        </authorList>
    </citation>
    <scope>NUCLEOTIDE SEQUENCE [LARGE SCALE GENOMIC DNA]</scope>
    <source>
        <strain evidence="3">cv. Varoflay</strain>
    </source>
</reference>
<sequence length="530" mass="60547">MSTPIFSLQRTVRRWLRALTPTEKALLKEYHLEALLGLQQINIDYNFLHAALNFWDSDHHVFAFRGNEICPLPDEFAAILGYPTNATPATPGTIEEGKTTIGAFLGLDDNMFAEIVVGNEVNLAKLVKHHFRPSKNMTEQKLNIRVLVFCLLNHYLLSNNNGEFGDIRLIPLISQMESCYSIMPLVVAETLLSADELKKDAKSEHFKGSPLLLQIWLVERLRLLEAPADPKHYRPIALGNRKYLHQGQGEAEWTSFFNYGICSIKWVVPWWGLTTMTGGSDVSVYVSLLGLSRPIYIFPYRVMRQYGLRQTIPFSDTVPPKVAAFSQTRVLAWAKYYDGLPRWAVATNGFVGLSENYKLWMSSDDKDVRAEARNGEPAELLIPRIRVKYECPNSSKPLSGYLRRNSLFYVGSHQIKLKVDGPRDYCYCGALVSRLSAWTHDNPCRKFIACNTICQRDVINQMLLENRLMKIEMNAMNKEIEELSYPKRRFMNEVGKHNMNGGEDHMVLFMGALIFVVIVVAVVDLLFEYY</sequence>
<keyword evidence="1" id="KW-1133">Transmembrane helix</keyword>
<dbReference type="PANTHER" id="PTHR46033">
    <property type="entry name" value="PROTEIN MAIN-LIKE 2"/>
    <property type="match status" value="1"/>
</dbReference>
<dbReference type="Proteomes" id="UP000813463">
    <property type="component" value="Chromosome 3"/>
</dbReference>
<feature type="transmembrane region" description="Helical" evidence="1">
    <location>
        <begin position="506"/>
        <end position="527"/>
    </location>
</feature>
<proteinExistence type="predicted"/>
<accession>A0ABM3RHH6</accession>
<reference evidence="4" key="2">
    <citation type="submission" date="2025-08" db="UniProtKB">
        <authorList>
            <consortium name="RefSeq"/>
        </authorList>
    </citation>
    <scope>IDENTIFICATION</scope>
    <source>
        <tissue evidence="4">Leaf</tissue>
    </source>
</reference>
<organism evidence="3 4">
    <name type="scientific">Spinacia oleracea</name>
    <name type="common">Spinach</name>
    <dbReference type="NCBI Taxonomy" id="3562"/>
    <lineage>
        <taxon>Eukaryota</taxon>
        <taxon>Viridiplantae</taxon>
        <taxon>Streptophyta</taxon>
        <taxon>Embryophyta</taxon>
        <taxon>Tracheophyta</taxon>
        <taxon>Spermatophyta</taxon>
        <taxon>Magnoliopsida</taxon>
        <taxon>eudicotyledons</taxon>
        <taxon>Gunneridae</taxon>
        <taxon>Pentapetalae</taxon>
        <taxon>Caryophyllales</taxon>
        <taxon>Chenopodiaceae</taxon>
        <taxon>Chenopodioideae</taxon>
        <taxon>Anserineae</taxon>
        <taxon>Spinacia</taxon>
    </lineage>
</organism>
<gene>
    <name evidence="4" type="primary">LOC130469671</name>
</gene>
<evidence type="ECO:0000313" key="3">
    <source>
        <dbReference type="Proteomes" id="UP000813463"/>
    </source>
</evidence>
<protein>
    <recommendedName>
        <fullName evidence="2">DUF7745 domain-containing protein</fullName>
    </recommendedName>
</protein>
<dbReference type="InterPro" id="IPR044824">
    <property type="entry name" value="MAIN-like"/>
</dbReference>